<dbReference type="Pfam" id="PF00534">
    <property type="entry name" value="Glycos_transf_1"/>
    <property type="match status" value="1"/>
</dbReference>
<dbReference type="CDD" id="cd03801">
    <property type="entry name" value="GT4_PimA-like"/>
    <property type="match status" value="1"/>
</dbReference>
<evidence type="ECO:0000313" key="3">
    <source>
        <dbReference type="EMBL" id="WOJ89689.1"/>
    </source>
</evidence>
<dbReference type="Pfam" id="PF13439">
    <property type="entry name" value="Glyco_transf_4"/>
    <property type="match status" value="1"/>
</dbReference>
<feature type="domain" description="Glycosyltransferase subfamily 4-like N-terminal" evidence="2">
    <location>
        <begin position="19"/>
        <end position="155"/>
    </location>
</feature>
<keyword evidence="3" id="KW-0808">Transferase</keyword>
<reference evidence="3 4" key="1">
    <citation type="submission" date="2023-10" db="EMBL/GenBank/DDBJ databases">
        <title>Novel methanotroph of the genus Methylocapsa from a subarctic wetland.</title>
        <authorList>
            <person name="Belova S.E."/>
            <person name="Oshkin I.Y."/>
            <person name="Miroshnikov K."/>
            <person name="Dedysh S.N."/>
        </authorList>
    </citation>
    <scope>NUCLEOTIDE SEQUENCE [LARGE SCALE GENOMIC DNA]</scope>
    <source>
        <strain evidence="3 4">RX1</strain>
    </source>
</reference>
<dbReference type="InterPro" id="IPR001296">
    <property type="entry name" value="Glyco_trans_1"/>
</dbReference>
<dbReference type="RefSeq" id="WP_407339133.1">
    <property type="nucleotide sequence ID" value="NZ_CP136862.1"/>
</dbReference>
<evidence type="ECO:0000259" key="1">
    <source>
        <dbReference type="Pfam" id="PF00534"/>
    </source>
</evidence>
<dbReference type="Gene3D" id="3.40.50.2000">
    <property type="entry name" value="Glycogen Phosphorylase B"/>
    <property type="match status" value="2"/>
</dbReference>
<dbReference type="Proteomes" id="UP001626536">
    <property type="component" value="Chromosome"/>
</dbReference>
<organism evidence="3 4">
    <name type="scientific">Methylocapsa polymorpha</name>
    <dbReference type="NCBI Taxonomy" id="3080828"/>
    <lineage>
        <taxon>Bacteria</taxon>
        <taxon>Pseudomonadati</taxon>
        <taxon>Pseudomonadota</taxon>
        <taxon>Alphaproteobacteria</taxon>
        <taxon>Hyphomicrobiales</taxon>
        <taxon>Beijerinckiaceae</taxon>
        <taxon>Methylocapsa</taxon>
    </lineage>
</organism>
<protein>
    <submittedName>
        <fullName evidence="3">Glycosyltransferase family 4 protein</fullName>
        <ecNumber evidence="3">2.4.-.-</ecNumber>
    </submittedName>
</protein>
<dbReference type="EC" id="2.4.-.-" evidence="3"/>
<dbReference type="SUPFAM" id="SSF53756">
    <property type="entry name" value="UDP-Glycosyltransferase/glycogen phosphorylase"/>
    <property type="match status" value="1"/>
</dbReference>
<evidence type="ECO:0000313" key="4">
    <source>
        <dbReference type="Proteomes" id="UP001626536"/>
    </source>
</evidence>
<dbReference type="EMBL" id="CP136862">
    <property type="protein sequence ID" value="WOJ89689.1"/>
    <property type="molecule type" value="Genomic_DNA"/>
</dbReference>
<dbReference type="InterPro" id="IPR028098">
    <property type="entry name" value="Glyco_trans_4-like_N"/>
</dbReference>
<keyword evidence="4" id="KW-1185">Reference proteome</keyword>
<dbReference type="GO" id="GO:0016757">
    <property type="term" value="F:glycosyltransferase activity"/>
    <property type="evidence" value="ECO:0007669"/>
    <property type="project" value="UniProtKB-KW"/>
</dbReference>
<sequence>MRILHLIKHCDHGHGNVHFAVDLACAQARRGHEVLFASGGGYYAPLLDSEGVRRAEIRQESRLLSVLRNLAALVRLCWRFKPDVIHAHMMSSAVFGYFASKLTGAPLVTTMHNSFDGHSGLMRLGRIVVAVSSAERDFLLTRGFSPDQVVVILNGPNGSPRENFRPTIEPALATPSIATVCGLHQRKGVHDLIAAFAEVLRDFPDWRLNIIGEGPDREKLEALARELGVSQSTHFLGSIFAPKKLLQRSDIFVMASYAEPFGLAIAEARAAGCAIVATDVGGIPELLAYGKAGQLVEPGHPEQIAAALRKLMQDENALRDWRLRSKSGADYFNVDRVAEDYDKVYAKLKRH</sequence>
<name>A0ABZ0HTG4_9HYPH</name>
<dbReference type="PANTHER" id="PTHR12526">
    <property type="entry name" value="GLYCOSYLTRANSFERASE"/>
    <property type="match status" value="1"/>
</dbReference>
<evidence type="ECO:0000259" key="2">
    <source>
        <dbReference type="Pfam" id="PF13439"/>
    </source>
</evidence>
<accession>A0ABZ0HTG4</accession>
<proteinExistence type="predicted"/>
<gene>
    <name evidence="3" type="ORF">RZS28_18220</name>
</gene>
<feature type="domain" description="Glycosyl transferase family 1" evidence="1">
    <location>
        <begin position="175"/>
        <end position="322"/>
    </location>
</feature>
<keyword evidence="3" id="KW-0328">Glycosyltransferase</keyword>
<dbReference type="PANTHER" id="PTHR12526:SF630">
    <property type="entry name" value="GLYCOSYLTRANSFERASE"/>
    <property type="match status" value="1"/>
</dbReference>